<dbReference type="Proteomes" id="UP000321332">
    <property type="component" value="Chromosome"/>
</dbReference>
<organism evidence="14 15">
    <name type="scientific">Leuconostoc carnosum</name>
    <dbReference type="NCBI Taxonomy" id="1252"/>
    <lineage>
        <taxon>Bacteria</taxon>
        <taxon>Bacillati</taxon>
        <taxon>Bacillota</taxon>
        <taxon>Bacilli</taxon>
        <taxon>Lactobacillales</taxon>
        <taxon>Lactobacillaceae</taxon>
        <taxon>Leuconostoc</taxon>
    </lineage>
</organism>
<dbReference type="EC" id="1.5.1.5" evidence="11"/>
<keyword evidence="9 11" id="KW-0486">Methionine biosynthesis</keyword>
<keyword evidence="10 11" id="KW-0511">Multifunctional enzyme</keyword>
<dbReference type="SUPFAM" id="SSF53223">
    <property type="entry name" value="Aminoacid dehydrogenase-like, N-terminal domain"/>
    <property type="match status" value="1"/>
</dbReference>
<dbReference type="InterPro" id="IPR020631">
    <property type="entry name" value="THF_DH/CycHdrlase_NAD-bd_dom"/>
</dbReference>
<keyword evidence="8 11" id="KW-0368">Histidine biosynthesis</keyword>
<comment type="catalytic activity">
    <reaction evidence="11">
        <text>(6R)-5,10-methenyltetrahydrofolate + H2O = (6R)-10-formyltetrahydrofolate + H(+)</text>
        <dbReference type="Rhea" id="RHEA:23700"/>
        <dbReference type="ChEBI" id="CHEBI:15377"/>
        <dbReference type="ChEBI" id="CHEBI:15378"/>
        <dbReference type="ChEBI" id="CHEBI:57455"/>
        <dbReference type="ChEBI" id="CHEBI:195366"/>
        <dbReference type="EC" id="3.5.4.9"/>
    </reaction>
</comment>
<dbReference type="GO" id="GO:0006164">
    <property type="term" value="P:purine nucleotide biosynthetic process"/>
    <property type="evidence" value="ECO:0007669"/>
    <property type="project" value="UniProtKB-KW"/>
</dbReference>
<dbReference type="CDD" id="cd01080">
    <property type="entry name" value="NAD_bind_m-THF_DH_Cyclohyd"/>
    <property type="match status" value="1"/>
</dbReference>
<dbReference type="GeneID" id="61186637"/>
<sequence length="285" mass="30029">MTEILDGAAVAKLTNVQTAERVAQLDKPVTLAVIYDPKNDGSRLYVGMKSKKASALGIQTRDIPTDANATTQSIISLVEQLNADDTISGILVQSPLAKGVKEREVFSAVAPHKDADGLGATVQGMLFGDAPSDYTVAATPQGVMSLLKHYDIELAGKKALVIGRSQLFGRPMFALLTNADATVTLAHRYTSSETLKSYLKMADIVVVGVGIPEFIQGTDLKQGVTVIDVGMNYVDGKAVGDVDFQSVQGIADFITPVPGGVGPMTIATLLENTVTLAENYSAKNS</sequence>
<dbReference type="Gene3D" id="3.40.50.10860">
    <property type="entry name" value="Leucine Dehydrogenase, chain A, domain 1"/>
    <property type="match status" value="1"/>
</dbReference>
<comment type="subunit">
    <text evidence="11">Homodimer.</text>
</comment>
<dbReference type="SUPFAM" id="SSF51735">
    <property type="entry name" value="NAD(P)-binding Rossmann-fold domains"/>
    <property type="match status" value="1"/>
</dbReference>
<evidence type="ECO:0000256" key="11">
    <source>
        <dbReference type="HAMAP-Rule" id="MF_01576"/>
    </source>
</evidence>
<dbReference type="GO" id="GO:0035999">
    <property type="term" value="P:tetrahydrofolate interconversion"/>
    <property type="evidence" value="ECO:0007669"/>
    <property type="project" value="UniProtKB-UniRule"/>
</dbReference>
<feature type="domain" description="Tetrahydrofolate dehydrogenase/cyclohydrolase NAD(P)-binding" evidence="13">
    <location>
        <begin position="138"/>
        <end position="279"/>
    </location>
</feature>
<keyword evidence="3 11" id="KW-0028">Amino-acid biosynthesis</keyword>
<keyword evidence="4 11" id="KW-0658">Purine biosynthesis</keyword>
<evidence type="ECO:0000256" key="3">
    <source>
        <dbReference type="ARBA" id="ARBA00022605"/>
    </source>
</evidence>
<dbReference type="GO" id="GO:0009086">
    <property type="term" value="P:methionine biosynthetic process"/>
    <property type="evidence" value="ECO:0007669"/>
    <property type="project" value="UniProtKB-KW"/>
</dbReference>
<evidence type="ECO:0000256" key="6">
    <source>
        <dbReference type="ARBA" id="ARBA00022857"/>
    </source>
</evidence>
<dbReference type="GO" id="GO:0000105">
    <property type="term" value="P:L-histidine biosynthetic process"/>
    <property type="evidence" value="ECO:0007669"/>
    <property type="project" value="UniProtKB-KW"/>
</dbReference>
<dbReference type="PROSITE" id="PS00767">
    <property type="entry name" value="THF_DHG_CYH_2"/>
    <property type="match status" value="1"/>
</dbReference>
<protein>
    <recommendedName>
        <fullName evidence="11">Bifunctional protein FolD</fullName>
    </recommendedName>
    <domain>
        <recommendedName>
            <fullName evidence="11">Methylenetetrahydrofolate dehydrogenase</fullName>
            <ecNumber evidence="11">1.5.1.5</ecNumber>
        </recommendedName>
    </domain>
    <domain>
        <recommendedName>
            <fullName evidence="11">Methenyltetrahydrofolate cyclohydrolase</fullName>
            <ecNumber evidence="11">3.5.4.9</ecNumber>
        </recommendedName>
    </domain>
</protein>
<dbReference type="InterPro" id="IPR000672">
    <property type="entry name" value="THF_DH/CycHdrlase"/>
</dbReference>
<dbReference type="PRINTS" id="PR00085">
    <property type="entry name" value="THFDHDRGNASE"/>
</dbReference>
<keyword evidence="6 11" id="KW-0521">NADP</keyword>
<dbReference type="GO" id="GO:0004477">
    <property type="term" value="F:methenyltetrahydrofolate cyclohydrolase activity"/>
    <property type="evidence" value="ECO:0007669"/>
    <property type="project" value="UniProtKB-UniRule"/>
</dbReference>
<dbReference type="Pfam" id="PF00763">
    <property type="entry name" value="THF_DHG_CYH"/>
    <property type="match status" value="1"/>
</dbReference>
<dbReference type="Pfam" id="PF02882">
    <property type="entry name" value="THF_DHG_CYH_C"/>
    <property type="match status" value="1"/>
</dbReference>
<evidence type="ECO:0000313" key="14">
    <source>
        <dbReference type="EMBL" id="QEA33130.1"/>
    </source>
</evidence>
<evidence type="ECO:0000256" key="10">
    <source>
        <dbReference type="ARBA" id="ARBA00023268"/>
    </source>
</evidence>
<evidence type="ECO:0000256" key="2">
    <source>
        <dbReference type="ARBA" id="ARBA00022563"/>
    </source>
</evidence>
<dbReference type="EC" id="3.5.4.9" evidence="11"/>
<dbReference type="Gene3D" id="3.40.50.720">
    <property type="entry name" value="NAD(P)-binding Rossmann-like Domain"/>
    <property type="match status" value="1"/>
</dbReference>
<comment type="function">
    <text evidence="11">Catalyzes the oxidation of 5,10-methylenetetrahydrofolate to 5,10-methenyltetrahydrofolate and then the hydrolysis of 5,10-methenyltetrahydrofolate to 10-formyltetrahydrofolate.</text>
</comment>
<dbReference type="InterPro" id="IPR020867">
    <property type="entry name" value="THF_DH/CycHdrlase_CS"/>
</dbReference>
<evidence type="ECO:0000256" key="8">
    <source>
        <dbReference type="ARBA" id="ARBA00023102"/>
    </source>
</evidence>
<evidence type="ECO:0000256" key="1">
    <source>
        <dbReference type="ARBA" id="ARBA00004777"/>
    </source>
</evidence>
<dbReference type="InterPro" id="IPR020630">
    <property type="entry name" value="THF_DH/CycHdrlase_cat_dom"/>
</dbReference>
<dbReference type="GO" id="GO:0005829">
    <property type="term" value="C:cytosol"/>
    <property type="evidence" value="ECO:0007669"/>
    <property type="project" value="TreeGrafter"/>
</dbReference>
<keyword evidence="5 11" id="KW-0378">Hydrolase</keyword>
<dbReference type="PANTHER" id="PTHR48099:SF5">
    <property type="entry name" value="C-1-TETRAHYDROFOLATE SYNTHASE, CYTOPLASMIC"/>
    <property type="match status" value="1"/>
</dbReference>
<dbReference type="GO" id="GO:0004488">
    <property type="term" value="F:methylenetetrahydrofolate dehydrogenase (NADP+) activity"/>
    <property type="evidence" value="ECO:0007669"/>
    <property type="project" value="UniProtKB-UniRule"/>
</dbReference>
<feature type="binding site" evidence="11">
    <location>
        <begin position="163"/>
        <end position="165"/>
    </location>
    <ligand>
        <name>NADP(+)</name>
        <dbReference type="ChEBI" id="CHEBI:58349"/>
    </ligand>
</feature>
<gene>
    <name evidence="11" type="primary">folD</name>
    <name evidence="14" type="ORF">FGL89_02695</name>
</gene>
<keyword evidence="2 11" id="KW-0554">One-carbon metabolism</keyword>
<dbReference type="RefSeq" id="WP_147000336.1">
    <property type="nucleotide sequence ID" value="NZ_CP042374.1"/>
</dbReference>
<evidence type="ECO:0000256" key="4">
    <source>
        <dbReference type="ARBA" id="ARBA00022755"/>
    </source>
</evidence>
<comment type="pathway">
    <text evidence="1 11">One-carbon metabolism; tetrahydrofolate interconversion.</text>
</comment>
<comment type="catalytic activity">
    <reaction evidence="11">
        <text>(6R)-5,10-methylene-5,6,7,8-tetrahydrofolate + NADP(+) = (6R)-5,10-methenyltetrahydrofolate + NADPH</text>
        <dbReference type="Rhea" id="RHEA:22812"/>
        <dbReference type="ChEBI" id="CHEBI:15636"/>
        <dbReference type="ChEBI" id="CHEBI:57455"/>
        <dbReference type="ChEBI" id="CHEBI:57783"/>
        <dbReference type="ChEBI" id="CHEBI:58349"/>
        <dbReference type="EC" id="1.5.1.5"/>
    </reaction>
</comment>
<comment type="caution">
    <text evidence="11">Lacks conserved residue(s) required for the propagation of feature annotation.</text>
</comment>
<name>A0AAE6IIY3_LEUCA</name>
<evidence type="ECO:0000256" key="5">
    <source>
        <dbReference type="ARBA" id="ARBA00022801"/>
    </source>
</evidence>
<dbReference type="AlphaFoldDB" id="A0AAE6IIY3"/>
<evidence type="ECO:0000256" key="9">
    <source>
        <dbReference type="ARBA" id="ARBA00023167"/>
    </source>
</evidence>
<reference evidence="14 15" key="1">
    <citation type="submission" date="2019-06" db="EMBL/GenBank/DDBJ databases">
        <title>Genome analyses of bacteria isolated from kimchi.</title>
        <authorList>
            <person name="Lee S."/>
            <person name="Ahn S."/>
            <person name="Roh S."/>
        </authorList>
    </citation>
    <scope>NUCLEOTIDE SEQUENCE [LARGE SCALE GENOMIC DNA]</scope>
    <source>
        <strain evidence="14 15">CBA3620</strain>
    </source>
</reference>
<dbReference type="InterPro" id="IPR036291">
    <property type="entry name" value="NAD(P)-bd_dom_sf"/>
</dbReference>
<evidence type="ECO:0000313" key="15">
    <source>
        <dbReference type="Proteomes" id="UP000321332"/>
    </source>
</evidence>
<comment type="similarity">
    <text evidence="11">Belongs to the tetrahydrofolate dehydrogenase/cyclohydrolase family.</text>
</comment>
<evidence type="ECO:0000259" key="12">
    <source>
        <dbReference type="Pfam" id="PF00763"/>
    </source>
</evidence>
<keyword evidence="7 11" id="KW-0560">Oxidoreductase</keyword>
<feature type="domain" description="Tetrahydrofolate dehydrogenase/cyclohydrolase catalytic" evidence="12">
    <location>
        <begin position="5"/>
        <end position="116"/>
    </location>
</feature>
<dbReference type="EMBL" id="CP042374">
    <property type="protein sequence ID" value="QEA33130.1"/>
    <property type="molecule type" value="Genomic_DNA"/>
</dbReference>
<evidence type="ECO:0000259" key="13">
    <source>
        <dbReference type="Pfam" id="PF02882"/>
    </source>
</evidence>
<dbReference type="HAMAP" id="MF_01576">
    <property type="entry name" value="THF_DHG_CYH"/>
    <property type="match status" value="1"/>
</dbReference>
<evidence type="ECO:0000256" key="7">
    <source>
        <dbReference type="ARBA" id="ARBA00023002"/>
    </source>
</evidence>
<dbReference type="PANTHER" id="PTHR48099">
    <property type="entry name" value="C-1-TETRAHYDROFOLATE SYNTHASE, CYTOPLASMIC-RELATED"/>
    <property type="match status" value="1"/>
</dbReference>
<accession>A0AAE6IIY3</accession>
<dbReference type="InterPro" id="IPR046346">
    <property type="entry name" value="Aminoacid_DH-like_N_sf"/>
</dbReference>
<proteinExistence type="inferred from homology"/>